<name>A0A482X4X0_LAOST</name>
<reference evidence="2 3" key="1">
    <citation type="journal article" date="2017" name="Gigascience">
        <title>Genome sequence of the small brown planthopper, Laodelphax striatellus.</title>
        <authorList>
            <person name="Zhu J."/>
            <person name="Jiang F."/>
            <person name="Wang X."/>
            <person name="Yang P."/>
            <person name="Bao Y."/>
            <person name="Zhao W."/>
            <person name="Wang W."/>
            <person name="Lu H."/>
            <person name="Wang Q."/>
            <person name="Cui N."/>
            <person name="Li J."/>
            <person name="Chen X."/>
            <person name="Luo L."/>
            <person name="Yu J."/>
            <person name="Kang L."/>
            <person name="Cui F."/>
        </authorList>
    </citation>
    <scope>NUCLEOTIDE SEQUENCE [LARGE SCALE GENOMIC DNA]</scope>
    <source>
        <strain evidence="2">Lst14</strain>
    </source>
</reference>
<gene>
    <name evidence="2" type="ORF">LSTR_LSTR006940</name>
</gene>
<dbReference type="InParanoid" id="A0A482X4X0"/>
<protein>
    <recommendedName>
        <fullName evidence="4">PAP-associated domain-containing protein</fullName>
    </recommendedName>
</protein>
<proteinExistence type="predicted"/>
<dbReference type="AlphaFoldDB" id="A0A482X4X0"/>
<dbReference type="OrthoDB" id="407432at2759"/>
<dbReference type="STRING" id="195883.A0A482X4X0"/>
<keyword evidence="1" id="KW-0812">Transmembrane</keyword>
<dbReference type="EMBL" id="QKKF02018530">
    <property type="protein sequence ID" value="RZF40331.1"/>
    <property type="molecule type" value="Genomic_DNA"/>
</dbReference>
<evidence type="ECO:0000313" key="2">
    <source>
        <dbReference type="EMBL" id="RZF40331.1"/>
    </source>
</evidence>
<sequence length="198" mass="23408">MLSTVYLNCDNPTNPCMSKIRQMMLLILEWFREVGLRNVLSAYSILWMALFPLMTNSYLHPVFVLRNHNDSGRKIISGWDCRYSSTFNPKMRELPDVYDLVKIFFEFYSDLRNFDRKVLAPLTAEKFDHQRIRQKKLPPAYGRYCHLISTKTVRFFKLTNGLCLQDPLQLNFNLTKSLQGNNLNKFVAYCKETLKCFH</sequence>
<accession>A0A482X4X0</accession>
<feature type="transmembrane region" description="Helical" evidence="1">
    <location>
        <begin position="45"/>
        <end position="65"/>
    </location>
</feature>
<evidence type="ECO:0000256" key="1">
    <source>
        <dbReference type="SAM" id="Phobius"/>
    </source>
</evidence>
<comment type="caution">
    <text evidence="2">The sequence shown here is derived from an EMBL/GenBank/DDBJ whole genome shotgun (WGS) entry which is preliminary data.</text>
</comment>
<dbReference type="SMR" id="A0A482X4X0"/>
<dbReference type="Proteomes" id="UP000291343">
    <property type="component" value="Unassembled WGS sequence"/>
</dbReference>
<keyword evidence="3" id="KW-1185">Reference proteome</keyword>
<keyword evidence="1" id="KW-0472">Membrane</keyword>
<dbReference type="Gene3D" id="1.10.1410.10">
    <property type="match status" value="1"/>
</dbReference>
<keyword evidence="1" id="KW-1133">Transmembrane helix</keyword>
<dbReference type="SUPFAM" id="SSF81631">
    <property type="entry name" value="PAP/OAS1 substrate-binding domain"/>
    <property type="match status" value="1"/>
</dbReference>
<organism evidence="2 3">
    <name type="scientific">Laodelphax striatellus</name>
    <name type="common">Small brown planthopper</name>
    <name type="synonym">Delphax striatella</name>
    <dbReference type="NCBI Taxonomy" id="195883"/>
    <lineage>
        <taxon>Eukaryota</taxon>
        <taxon>Metazoa</taxon>
        <taxon>Ecdysozoa</taxon>
        <taxon>Arthropoda</taxon>
        <taxon>Hexapoda</taxon>
        <taxon>Insecta</taxon>
        <taxon>Pterygota</taxon>
        <taxon>Neoptera</taxon>
        <taxon>Paraneoptera</taxon>
        <taxon>Hemiptera</taxon>
        <taxon>Auchenorrhyncha</taxon>
        <taxon>Fulgoroidea</taxon>
        <taxon>Delphacidae</taxon>
        <taxon>Criomorphinae</taxon>
        <taxon>Laodelphax</taxon>
    </lineage>
</organism>
<evidence type="ECO:0000313" key="3">
    <source>
        <dbReference type="Proteomes" id="UP000291343"/>
    </source>
</evidence>
<evidence type="ECO:0008006" key="4">
    <source>
        <dbReference type="Google" id="ProtNLM"/>
    </source>
</evidence>